<feature type="non-terminal residue" evidence="2">
    <location>
        <position position="1"/>
    </location>
</feature>
<dbReference type="EMBL" id="CACRXK020000464">
    <property type="protein sequence ID" value="CAB3982087.1"/>
    <property type="molecule type" value="Genomic_DNA"/>
</dbReference>
<evidence type="ECO:0000256" key="1">
    <source>
        <dbReference type="SAM" id="MobiDB-lite"/>
    </source>
</evidence>
<evidence type="ECO:0000313" key="2">
    <source>
        <dbReference type="EMBL" id="CAB3982087.1"/>
    </source>
</evidence>
<accession>A0A7D9HHX7</accession>
<keyword evidence="3" id="KW-1185">Reference proteome</keyword>
<dbReference type="Proteomes" id="UP001152795">
    <property type="component" value="Unassembled WGS sequence"/>
</dbReference>
<gene>
    <name evidence="2" type="ORF">PACLA_8A074842</name>
</gene>
<dbReference type="AlphaFoldDB" id="A0A7D9HHX7"/>
<sequence length="272" mass="32412">LYNRTYEFEKYYAERSKLLMPSRPVLKSTIEQNDDEKRSLLEREKKNNVICDPEQRESEPKYQKLEKEIEEKNRKHEKYWDENKNRIQQENKKSLIGRHCNYALTYHHEQDALKWAHRNSHLMDDDKPVIRIWPLHKEHGRGWIGTKDLKCIDITLIDPSAKKRKNNPHKKEKVVSEEKGMFDTGADIASVPYHPQSFKQLIHSKTRLNDKWMPVVYGQLIINGEKLRTIYPLDLEKDSDWCAIGIPQIRKLKSRTSKRIIKKITKVLTSEK</sequence>
<feature type="region of interest" description="Disordered" evidence="1">
    <location>
        <begin position="29"/>
        <end position="61"/>
    </location>
</feature>
<evidence type="ECO:0000313" key="3">
    <source>
        <dbReference type="Proteomes" id="UP001152795"/>
    </source>
</evidence>
<reference evidence="2" key="1">
    <citation type="submission" date="2020-04" db="EMBL/GenBank/DDBJ databases">
        <authorList>
            <person name="Alioto T."/>
            <person name="Alioto T."/>
            <person name="Gomez Garrido J."/>
        </authorList>
    </citation>
    <scope>NUCLEOTIDE SEQUENCE</scope>
    <source>
        <strain evidence="2">A484AB</strain>
    </source>
</reference>
<proteinExistence type="predicted"/>
<name>A0A7D9HHX7_PARCT</name>
<protein>
    <submittedName>
        <fullName evidence="2">Uncharacterized protein</fullName>
    </submittedName>
</protein>
<organism evidence="2 3">
    <name type="scientific">Paramuricea clavata</name>
    <name type="common">Red gorgonian</name>
    <name type="synonym">Violescent sea-whip</name>
    <dbReference type="NCBI Taxonomy" id="317549"/>
    <lineage>
        <taxon>Eukaryota</taxon>
        <taxon>Metazoa</taxon>
        <taxon>Cnidaria</taxon>
        <taxon>Anthozoa</taxon>
        <taxon>Octocorallia</taxon>
        <taxon>Malacalcyonacea</taxon>
        <taxon>Plexauridae</taxon>
        <taxon>Paramuricea</taxon>
    </lineage>
</organism>
<comment type="caution">
    <text evidence="2">The sequence shown here is derived from an EMBL/GenBank/DDBJ whole genome shotgun (WGS) entry which is preliminary data.</text>
</comment>
<feature type="compositionally biased region" description="Basic and acidic residues" evidence="1">
    <location>
        <begin position="35"/>
        <end position="61"/>
    </location>
</feature>